<name>A0AAV5HKA9_9ROSI</name>
<protein>
    <submittedName>
        <fullName evidence="2">Uncharacterized protein</fullName>
    </submittedName>
</protein>
<keyword evidence="3" id="KW-1185">Reference proteome</keyword>
<dbReference type="EMBL" id="BPVZ01000002">
    <property type="protein sequence ID" value="GKU87185.1"/>
    <property type="molecule type" value="Genomic_DNA"/>
</dbReference>
<evidence type="ECO:0000313" key="2">
    <source>
        <dbReference type="EMBL" id="GKU87185.1"/>
    </source>
</evidence>
<organism evidence="2 3">
    <name type="scientific">Rubroshorea leprosula</name>
    <dbReference type="NCBI Taxonomy" id="152421"/>
    <lineage>
        <taxon>Eukaryota</taxon>
        <taxon>Viridiplantae</taxon>
        <taxon>Streptophyta</taxon>
        <taxon>Embryophyta</taxon>
        <taxon>Tracheophyta</taxon>
        <taxon>Spermatophyta</taxon>
        <taxon>Magnoliopsida</taxon>
        <taxon>eudicotyledons</taxon>
        <taxon>Gunneridae</taxon>
        <taxon>Pentapetalae</taxon>
        <taxon>rosids</taxon>
        <taxon>malvids</taxon>
        <taxon>Malvales</taxon>
        <taxon>Dipterocarpaceae</taxon>
        <taxon>Rubroshorea</taxon>
    </lineage>
</organism>
<accession>A0AAV5HKA9</accession>
<evidence type="ECO:0000313" key="3">
    <source>
        <dbReference type="Proteomes" id="UP001054252"/>
    </source>
</evidence>
<keyword evidence="1" id="KW-1133">Transmembrane helix</keyword>
<feature type="transmembrane region" description="Helical" evidence="1">
    <location>
        <begin position="72"/>
        <end position="89"/>
    </location>
</feature>
<keyword evidence="1" id="KW-0472">Membrane</keyword>
<dbReference type="AlphaFoldDB" id="A0AAV5HKA9"/>
<sequence length="90" mass="10700">MNSSHCGYWILRLLRHCHNCHMNMGRNPFPSRGRRVRGVACLLLVLNGCSKSDLEFGGDERWRFKEDFKRDSFLLFMTYPSITFSFYIYP</sequence>
<keyword evidence="1" id="KW-0812">Transmembrane</keyword>
<dbReference type="Proteomes" id="UP001054252">
    <property type="component" value="Unassembled WGS sequence"/>
</dbReference>
<evidence type="ECO:0000256" key="1">
    <source>
        <dbReference type="SAM" id="Phobius"/>
    </source>
</evidence>
<gene>
    <name evidence="2" type="ORF">SLEP1_g1629</name>
</gene>
<comment type="caution">
    <text evidence="2">The sequence shown here is derived from an EMBL/GenBank/DDBJ whole genome shotgun (WGS) entry which is preliminary data.</text>
</comment>
<proteinExistence type="predicted"/>
<reference evidence="2 3" key="1">
    <citation type="journal article" date="2021" name="Commun. Biol.">
        <title>The genome of Shorea leprosula (Dipterocarpaceae) highlights the ecological relevance of drought in aseasonal tropical rainforests.</title>
        <authorList>
            <person name="Ng K.K.S."/>
            <person name="Kobayashi M.J."/>
            <person name="Fawcett J.A."/>
            <person name="Hatakeyama M."/>
            <person name="Paape T."/>
            <person name="Ng C.H."/>
            <person name="Ang C.C."/>
            <person name="Tnah L.H."/>
            <person name="Lee C.T."/>
            <person name="Nishiyama T."/>
            <person name="Sese J."/>
            <person name="O'Brien M.J."/>
            <person name="Copetti D."/>
            <person name="Mohd Noor M.I."/>
            <person name="Ong R.C."/>
            <person name="Putra M."/>
            <person name="Sireger I.Z."/>
            <person name="Indrioko S."/>
            <person name="Kosugi Y."/>
            <person name="Izuno A."/>
            <person name="Isagi Y."/>
            <person name="Lee S.L."/>
            <person name="Shimizu K.K."/>
        </authorList>
    </citation>
    <scope>NUCLEOTIDE SEQUENCE [LARGE SCALE GENOMIC DNA]</scope>
    <source>
        <strain evidence="2">214</strain>
    </source>
</reference>